<evidence type="ECO:0000256" key="4">
    <source>
        <dbReference type="ARBA" id="ARBA00022692"/>
    </source>
</evidence>
<protein>
    <recommendedName>
        <fullName evidence="3">Cytochrome c oxidase assembly protein COX16 homolog, mitochondrial</fullName>
    </recommendedName>
</protein>
<evidence type="ECO:0000256" key="3">
    <source>
        <dbReference type="ARBA" id="ARBA00021814"/>
    </source>
</evidence>
<accession>A0A1Y1LGG2</accession>
<comment type="subcellular location">
    <subcellularLocation>
        <location evidence="1">Mitochondrion inner membrane</location>
        <topology evidence="1">Single-pass membrane protein</topology>
    </subcellularLocation>
</comment>
<keyword evidence="5" id="KW-0999">Mitochondrion inner membrane</keyword>
<keyword evidence="4 9" id="KW-0812">Transmembrane</keyword>
<proteinExistence type="inferred from homology"/>
<dbReference type="GeneID" id="116162803"/>
<evidence type="ECO:0000256" key="1">
    <source>
        <dbReference type="ARBA" id="ARBA00004434"/>
    </source>
</evidence>
<evidence type="ECO:0000256" key="8">
    <source>
        <dbReference type="ARBA" id="ARBA00023136"/>
    </source>
</evidence>
<keyword evidence="6 9" id="KW-1133">Transmembrane helix</keyword>
<evidence type="ECO:0000256" key="7">
    <source>
        <dbReference type="ARBA" id="ARBA00023128"/>
    </source>
</evidence>
<dbReference type="GO" id="GO:0005743">
    <property type="term" value="C:mitochondrial inner membrane"/>
    <property type="evidence" value="ECO:0007669"/>
    <property type="project" value="UniProtKB-SubCell"/>
</dbReference>
<comment type="similarity">
    <text evidence="2">Belongs to the COX16 family.</text>
</comment>
<evidence type="ECO:0000256" key="5">
    <source>
        <dbReference type="ARBA" id="ARBA00022792"/>
    </source>
</evidence>
<keyword evidence="7" id="KW-0496">Mitochondrion</keyword>
<sequence>MFSSGDTLTKILNRRFVKIGLPLLVLVVGGSFYLEQFSQLRYTFGKKNSAIDREELKRLGFKLKKPEEITLEAEYEKLKSLDIDSWSQKRIPRPWDETAE</sequence>
<dbReference type="KEGG" id="ppyr:116162803"/>
<evidence type="ECO:0000256" key="6">
    <source>
        <dbReference type="ARBA" id="ARBA00022989"/>
    </source>
</evidence>
<dbReference type="AlphaFoldDB" id="A0A1Y1LGG2"/>
<evidence type="ECO:0000313" key="10">
    <source>
        <dbReference type="EMBL" id="JAV72749.1"/>
    </source>
</evidence>
<dbReference type="GO" id="GO:0033617">
    <property type="term" value="P:mitochondrial respiratory chain complex IV assembly"/>
    <property type="evidence" value="ECO:0007669"/>
    <property type="project" value="TreeGrafter"/>
</dbReference>
<dbReference type="InterPro" id="IPR020164">
    <property type="entry name" value="Cyt_c_Oxase_assmbl_COX16"/>
</dbReference>
<keyword evidence="8 9" id="KW-0472">Membrane</keyword>
<reference evidence="10" key="1">
    <citation type="journal article" date="2016" name="Sci. Rep.">
        <title>Molecular characterization of firefly nuptial gifts: a multi-omics approach sheds light on postcopulatory sexual selection.</title>
        <authorList>
            <person name="Al-Wathiqui N."/>
            <person name="Fallon T.R."/>
            <person name="South A."/>
            <person name="Weng J.K."/>
            <person name="Lewis S.M."/>
        </authorList>
    </citation>
    <scope>NUCLEOTIDE SEQUENCE</scope>
</reference>
<dbReference type="Pfam" id="PF14138">
    <property type="entry name" value="COX16"/>
    <property type="match status" value="1"/>
</dbReference>
<dbReference type="RefSeq" id="XP_031332379.1">
    <property type="nucleotide sequence ID" value="XM_031476519.1"/>
</dbReference>
<dbReference type="PANTHER" id="PTHR17130">
    <property type="entry name" value="MITOCHONDRIAL OUTER MEMBRANE PROTEIN 25"/>
    <property type="match status" value="1"/>
</dbReference>
<dbReference type="OrthoDB" id="5516033at2759"/>
<dbReference type="PANTHER" id="PTHR17130:SF14">
    <property type="entry name" value="CYTOCHROME C OXIDASE ASSEMBLY PROTEIN COX16 HOMOLOG, MITOCHONDRIAL"/>
    <property type="match status" value="1"/>
</dbReference>
<feature type="transmembrane region" description="Helical" evidence="9">
    <location>
        <begin position="16"/>
        <end position="34"/>
    </location>
</feature>
<evidence type="ECO:0000256" key="9">
    <source>
        <dbReference type="SAM" id="Phobius"/>
    </source>
</evidence>
<evidence type="ECO:0000256" key="2">
    <source>
        <dbReference type="ARBA" id="ARBA00008370"/>
    </source>
</evidence>
<name>A0A1Y1LGG2_PHOPY</name>
<dbReference type="EMBL" id="GEZM01056271">
    <property type="protein sequence ID" value="JAV72746.1"/>
    <property type="molecule type" value="Transcribed_RNA"/>
</dbReference>
<organism evidence="10">
    <name type="scientific">Photinus pyralis</name>
    <name type="common">Common eastern firefly</name>
    <name type="synonym">Lampyris pyralis</name>
    <dbReference type="NCBI Taxonomy" id="7054"/>
    <lineage>
        <taxon>Eukaryota</taxon>
        <taxon>Metazoa</taxon>
        <taxon>Ecdysozoa</taxon>
        <taxon>Arthropoda</taxon>
        <taxon>Hexapoda</taxon>
        <taxon>Insecta</taxon>
        <taxon>Pterygota</taxon>
        <taxon>Neoptera</taxon>
        <taxon>Endopterygota</taxon>
        <taxon>Coleoptera</taxon>
        <taxon>Polyphaga</taxon>
        <taxon>Elateriformia</taxon>
        <taxon>Elateroidea</taxon>
        <taxon>Lampyridae</taxon>
        <taxon>Lampyrinae</taxon>
        <taxon>Photinus</taxon>
    </lineage>
</organism>
<dbReference type="EMBL" id="GEZM01056270">
    <property type="protein sequence ID" value="JAV72749.1"/>
    <property type="molecule type" value="Transcribed_RNA"/>
</dbReference>